<evidence type="ECO:0000313" key="2">
    <source>
        <dbReference type="Proteomes" id="UP000678895"/>
    </source>
</evidence>
<evidence type="ECO:0000313" key="1">
    <source>
        <dbReference type="EMBL" id="GIO42763.1"/>
    </source>
</evidence>
<dbReference type="Gene3D" id="2.40.400.10">
    <property type="entry name" value="Acetoacetate decarboxylase-like"/>
    <property type="match status" value="1"/>
</dbReference>
<dbReference type="InterPro" id="IPR018644">
    <property type="entry name" value="DUF2071"/>
</dbReference>
<sequence>MKPDEILEIHKHRPFELPEGSWVMRQVWHDLLFAHWPIEKELITPHIPKDLQLDLWQGAAWVTISPFYIRPLHIRWLPPPPFVRSFLEFNMRTYVTYKNRPGIYLLSVDASSRLAVEAARFAGLPYLNADMSMKQRDGMFYYASERKDRRGESASFKGIYYPTSSEVFHASHNSQLYWLTERYRLYTQKRNGVMLAIDIHHIPWPLQTAELTIEKNSIGEVLEIKPPNSKKPILTYSGRQDVLIWPPKKVESRE</sequence>
<gene>
    <name evidence="1" type="primary">yqjF</name>
    <name evidence="1" type="ORF">J41TS4_25210</name>
</gene>
<accession>A0A920CMM7</accession>
<dbReference type="AlphaFoldDB" id="A0A920CMM7"/>
<dbReference type="EMBL" id="BORS01000008">
    <property type="protein sequence ID" value="GIO42763.1"/>
    <property type="molecule type" value="Genomic_DNA"/>
</dbReference>
<dbReference type="InterPro" id="IPR023375">
    <property type="entry name" value="ADC_dom_sf"/>
</dbReference>
<dbReference type="Proteomes" id="UP000678895">
    <property type="component" value="Unassembled WGS sequence"/>
</dbReference>
<organism evidence="1 2">
    <name type="scientific">Paenibacillus apis</name>
    <dbReference type="NCBI Taxonomy" id="1792174"/>
    <lineage>
        <taxon>Bacteria</taxon>
        <taxon>Bacillati</taxon>
        <taxon>Bacillota</taxon>
        <taxon>Bacilli</taxon>
        <taxon>Bacillales</taxon>
        <taxon>Paenibacillaceae</taxon>
        <taxon>Paenibacillus</taxon>
    </lineage>
</organism>
<dbReference type="SUPFAM" id="SSF160104">
    <property type="entry name" value="Acetoacetate decarboxylase-like"/>
    <property type="match status" value="1"/>
</dbReference>
<proteinExistence type="predicted"/>
<name>A0A920CMM7_9BACL</name>
<dbReference type="PANTHER" id="PTHR39186:SF1">
    <property type="entry name" value="DUF2071 DOMAIN-CONTAINING PROTEIN"/>
    <property type="match status" value="1"/>
</dbReference>
<dbReference type="RefSeq" id="WP_301627508.1">
    <property type="nucleotide sequence ID" value="NZ_BORS01000008.1"/>
</dbReference>
<protein>
    <recommendedName>
        <fullName evidence="3">DUF2071 domain-containing protein</fullName>
    </recommendedName>
</protein>
<dbReference type="PANTHER" id="PTHR39186">
    <property type="entry name" value="DUF2071 FAMILY PROTEIN"/>
    <property type="match status" value="1"/>
</dbReference>
<keyword evidence="2" id="KW-1185">Reference proteome</keyword>
<comment type="caution">
    <text evidence="1">The sequence shown here is derived from an EMBL/GenBank/DDBJ whole genome shotgun (WGS) entry which is preliminary data.</text>
</comment>
<dbReference type="Pfam" id="PF09844">
    <property type="entry name" value="DUF2071"/>
    <property type="match status" value="1"/>
</dbReference>
<reference evidence="1" key="1">
    <citation type="submission" date="2021-03" db="EMBL/GenBank/DDBJ databases">
        <title>Antimicrobial resistance genes in bacteria isolated from Japanese honey, and their potential for conferring macrolide and lincosamide resistance in the American foulbrood pathogen Paenibacillus larvae.</title>
        <authorList>
            <person name="Okamoto M."/>
            <person name="Kumagai M."/>
            <person name="Kanamori H."/>
            <person name="Takamatsu D."/>
        </authorList>
    </citation>
    <scope>NUCLEOTIDE SEQUENCE</scope>
    <source>
        <strain evidence="1">J41TS4</strain>
    </source>
</reference>
<evidence type="ECO:0008006" key="3">
    <source>
        <dbReference type="Google" id="ProtNLM"/>
    </source>
</evidence>